<dbReference type="AlphaFoldDB" id="A0A392R0W4"/>
<proteinExistence type="predicted"/>
<dbReference type="Proteomes" id="UP000265520">
    <property type="component" value="Unassembled WGS sequence"/>
</dbReference>
<evidence type="ECO:0000313" key="1">
    <source>
        <dbReference type="EMBL" id="MCI29456.1"/>
    </source>
</evidence>
<protein>
    <submittedName>
        <fullName evidence="1">Replication factor A protein</fullName>
    </submittedName>
</protein>
<dbReference type="Gene3D" id="2.40.50.140">
    <property type="entry name" value="Nucleic acid-binding proteins"/>
    <property type="match status" value="1"/>
</dbReference>
<dbReference type="InterPro" id="IPR012340">
    <property type="entry name" value="NA-bd_OB-fold"/>
</dbReference>
<accession>A0A392R0W4</accession>
<feature type="non-terminal residue" evidence="1">
    <location>
        <position position="74"/>
    </location>
</feature>
<name>A0A392R0W4_9FABA</name>
<keyword evidence="2" id="KW-1185">Reference proteome</keyword>
<sequence>MLVFPWPHDCPRKADGSAPPYECKKGNQTNDPLIKYKLDVEVYDGDETAKFVLWDNTLDELVGLTASTLLQKMK</sequence>
<organism evidence="1 2">
    <name type="scientific">Trifolium medium</name>
    <dbReference type="NCBI Taxonomy" id="97028"/>
    <lineage>
        <taxon>Eukaryota</taxon>
        <taxon>Viridiplantae</taxon>
        <taxon>Streptophyta</taxon>
        <taxon>Embryophyta</taxon>
        <taxon>Tracheophyta</taxon>
        <taxon>Spermatophyta</taxon>
        <taxon>Magnoliopsida</taxon>
        <taxon>eudicotyledons</taxon>
        <taxon>Gunneridae</taxon>
        <taxon>Pentapetalae</taxon>
        <taxon>rosids</taxon>
        <taxon>fabids</taxon>
        <taxon>Fabales</taxon>
        <taxon>Fabaceae</taxon>
        <taxon>Papilionoideae</taxon>
        <taxon>50 kb inversion clade</taxon>
        <taxon>NPAAA clade</taxon>
        <taxon>Hologalegina</taxon>
        <taxon>IRL clade</taxon>
        <taxon>Trifolieae</taxon>
        <taxon>Trifolium</taxon>
    </lineage>
</organism>
<evidence type="ECO:0000313" key="2">
    <source>
        <dbReference type="Proteomes" id="UP000265520"/>
    </source>
</evidence>
<comment type="caution">
    <text evidence="1">The sequence shown here is derived from an EMBL/GenBank/DDBJ whole genome shotgun (WGS) entry which is preliminary data.</text>
</comment>
<dbReference type="SUPFAM" id="SSF50249">
    <property type="entry name" value="Nucleic acid-binding proteins"/>
    <property type="match status" value="1"/>
</dbReference>
<dbReference type="EMBL" id="LXQA010172722">
    <property type="protein sequence ID" value="MCI29456.1"/>
    <property type="molecule type" value="Genomic_DNA"/>
</dbReference>
<reference evidence="1 2" key="1">
    <citation type="journal article" date="2018" name="Front. Plant Sci.">
        <title>Red Clover (Trifolium pratense) and Zigzag Clover (T. medium) - A Picture of Genomic Similarities and Differences.</title>
        <authorList>
            <person name="Dluhosova J."/>
            <person name="Istvanek J."/>
            <person name="Nedelnik J."/>
            <person name="Repkova J."/>
        </authorList>
    </citation>
    <scope>NUCLEOTIDE SEQUENCE [LARGE SCALE GENOMIC DNA]</scope>
    <source>
        <strain evidence="2">cv. 10/8</strain>
        <tissue evidence="1">Leaf</tissue>
    </source>
</reference>